<name>A0A4R4ZAZ9_9ACTN</name>
<evidence type="ECO:0000313" key="1">
    <source>
        <dbReference type="EMBL" id="TDD54534.1"/>
    </source>
</evidence>
<gene>
    <name evidence="1" type="ORF">E1286_04915</name>
</gene>
<evidence type="ECO:0000313" key="2">
    <source>
        <dbReference type="Proteomes" id="UP000295302"/>
    </source>
</evidence>
<organism evidence="1 2">
    <name type="scientific">Nonomuraea terrae</name>
    <dbReference type="NCBI Taxonomy" id="2530383"/>
    <lineage>
        <taxon>Bacteria</taxon>
        <taxon>Bacillati</taxon>
        <taxon>Actinomycetota</taxon>
        <taxon>Actinomycetes</taxon>
        <taxon>Streptosporangiales</taxon>
        <taxon>Streptosporangiaceae</taxon>
        <taxon>Nonomuraea</taxon>
    </lineage>
</organism>
<dbReference type="RefSeq" id="WP_132609100.1">
    <property type="nucleotide sequence ID" value="NZ_SMKQ01000008.1"/>
</dbReference>
<protein>
    <submittedName>
        <fullName evidence="1">Uncharacterized protein</fullName>
    </submittedName>
</protein>
<accession>A0A4R4ZAZ9</accession>
<keyword evidence="2" id="KW-1185">Reference proteome</keyword>
<sequence>MKGIPMTGPSLVVGDTLVLDDRELVITKLVPATAADAIRAGAREVFSLGWSITLEGRDTVNVFPRHGAFVEQAGVAS</sequence>
<proteinExistence type="predicted"/>
<dbReference type="AlphaFoldDB" id="A0A4R4ZAZ9"/>
<dbReference type="Proteomes" id="UP000295302">
    <property type="component" value="Unassembled WGS sequence"/>
</dbReference>
<reference evidence="1 2" key="1">
    <citation type="submission" date="2019-03" db="EMBL/GenBank/DDBJ databases">
        <title>Draft genome sequences of novel Actinobacteria.</title>
        <authorList>
            <person name="Sahin N."/>
            <person name="Ay H."/>
            <person name="Saygin H."/>
        </authorList>
    </citation>
    <scope>NUCLEOTIDE SEQUENCE [LARGE SCALE GENOMIC DNA]</scope>
    <source>
        <strain evidence="1 2">CH32</strain>
    </source>
</reference>
<dbReference type="EMBL" id="SMKQ01000008">
    <property type="protein sequence ID" value="TDD54534.1"/>
    <property type="molecule type" value="Genomic_DNA"/>
</dbReference>
<comment type="caution">
    <text evidence="1">The sequence shown here is derived from an EMBL/GenBank/DDBJ whole genome shotgun (WGS) entry which is preliminary data.</text>
</comment>